<protein>
    <submittedName>
        <fullName evidence="1">Uncharacterized protein</fullName>
    </submittedName>
</protein>
<dbReference type="EMBL" id="QZXA01000003">
    <property type="protein sequence ID" value="RJT35422.1"/>
    <property type="molecule type" value="Genomic_DNA"/>
</dbReference>
<evidence type="ECO:0000313" key="2">
    <source>
        <dbReference type="Proteomes" id="UP000275530"/>
    </source>
</evidence>
<accession>A0AA92XHG9</accession>
<organism evidence="1 2">
    <name type="scientific">Mesorhizobium jarvisii</name>
    <dbReference type="NCBI Taxonomy" id="1777867"/>
    <lineage>
        <taxon>Bacteria</taxon>
        <taxon>Pseudomonadati</taxon>
        <taxon>Pseudomonadota</taxon>
        <taxon>Alphaproteobacteria</taxon>
        <taxon>Hyphomicrobiales</taxon>
        <taxon>Phyllobacteriaceae</taxon>
        <taxon>Mesorhizobium</taxon>
    </lineage>
</organism>
<evidence type="ECO:0000313" key="1">
    <source>
        <dbReference type="EMBL" id="RJT35422.1"/>
    </source>
</evidence>
<comment type="caution">
    <text evidence="1">The sequence shown here is derived from an EMBL/GenBank/DDBJ whole genome shotgun (WGS) entry which is preliminary data.</text>
</comment>
<sequence length="67" mass="7508">MFGAIPEGKRYTLFPGKPFHTFPGVALRLRIRSDWTIEFGKGGPTAALFFCAGVCCYQRQTEGLHKE</sequence>
<keyword evidence="2" id="KW-1185">Reference proteome</keyword>
<dbReference type="Proteomes" id="UP000275530">
    <property type="component" value="Unassembled WGS sequence"/>
</dbReference>
<reference evidence="1 2" key="1">
    <citation type="submission" date="2018-09" db="EMBL/GenBank/DDBJ databases">
        <title>Mesorhizobium carmichaelinearum sp. nov. isolated from Carmichaelinea spp. root nodules in New Zealand.</title>
        <authorList>
            <person name="De Meyer S.E."/>
        </authorList>
    </citation>
    <scope>NUCLEOTIDE SEQUENCE [LARGE SCALE GENOMIC DNA]</scope>
    <source>
        <strain evidence="1 2">LMG 28313</strain>
    </source>
</reference>
<gene>
    <name evidence="1" type="ORF">D3242_08035</name>
</gene>
<name>A0AA92XHG9_9HYPH</name>
<dbReference type="AlphaFoldDB" id="A0AA92XHG9"/>
<proteinExistence type="predicted"/>